<dbReference type="SUPFAM" id="SSF47203">
    <property type="entry name" value="Acyl-CoA dehydrogenase C-terminal domain-like"/>
    <property type="match status" value="1"/>
</dbReference>
<dbReference type="PANTHER" id="PTHR43884">
    <property type="entry name" value="ACYL-COA DEHYDROGENASE"/>
    <property type="match status" value="1"/>
</dbReference>
<dbReference type="GO" id="GO:0005886">
    <property type="term" value="C:plasma membrane"/>
    <property type="evidence" value="ECO:0007669"/>
    <property type="project" value="TreeGrafter"/>
</dbReference>
<keyword evidence="7" id="KW-1185">Reference proteome</keyword>
<dbReference type="HOGENOM" id="CLU_034827_0_0_4"/>
<dbReference type="eggNOG" id="COG1960">
    <property type="taxonomic scope" value="Bacteria"/>
</dbReference>
<comment type="cofactor">
    <cofactor evidence="1">
        <name>FAD</name>
        <dbReference type="ChEBI" id="CHEBI:57692"/>
    </cofactor>
</comment>
<organism evidence="6 7">
    <name type="scientific">Albidiferax ferrireducens (strain ATCC BAA-621 / DSM 15236 / T118)</name>
    <name type="common">Rhodoferax ferrireducens</name>
    <dbReference type="NCBI Taxonomy" id="338969"/>
    <lineage>
        <taxon>Bacteria</taxon>
        <taxon>Pseudomonadati</taxon>
        <taxon>Pseudomonadota</taxon>
        <taxon>Betaproteobacteria</taxon>
        <taxon>Burkholderiales</taxon>
        <taxon>Comamonadaceae</taxon>
        <taxon>Rhodoferax</taxon>
    </lineage>
</organism>
<protein>
    <submittedName>
        <fullName evidence="6">Acyl-CoA dehydrogenase-like</fullName>
    </submittedName>
</protein>
<feature type="domain" description="Acyl-CoA dehydrogenase/oxidase C-terminal" evidence="5">
    <location>
        <begin position="239"/>
        <end position="387"/>
    </location>
</feature>
<evidence type="ECO:0000259" key="5">
    <source>
        <dbReference type="Pfam" id="PF00441"/>
    </source>
</evidence>
<dbReference type="AlphaFoldDB" id="Q223M9"/>
<dbReference type="RefSeq" id="WP_011462397.1">
    <property type="nucleotide sequence ID" value="NC_007908.1"/>
</dbReference>
<dbReference type="GO" id="GO:0050660">
    <property type="term" value="F:flavin adenine dinucleotide binding"/>
    <property type="evidence" value="ECO:0007669"/>
    <property type="project" value="InterPro"/>
</dbReference>
<name>Q223M9_ALBFT</name>
<dbReference type="Gene3D" id="2.40.110.10">
    <property type="entry name" value="Butyryl-CoA Dehydrogenase, subunit A, domain 2"/>
    <property type="match status" value="1"/>
</dbReference>
<accession>Q223M9</accession>
<dbReference type="PANTHER" id="PTHR43884:SF19">
    <property type="entry name" value="ACYL-COA DEHYDROGENASE FADE4-RELATED"/>
    <property type="match status" value="1"/>
</dbReference>
<dbReference type="Gene3D" id="1.10.540.10">
    <property type="entry name" value="Acyl-CoA dehydrogenase/oxidase, N-terminal domain"/>
    <property type="match status" value="1"/>
</dbReference>
<comment type="similarity">
    <text evidence="2">Belongs to the acyl-CoA dehydrogenase family.</text>
</comment>
<evidence type="ECO:0000256" key="4">
    <source>
        <dbReference type="ARBA" id="ARBA00022827"/>
    </source>
</evidence>
<dbReference type="Pfam" id="PF00441">
    <property type="entry name" value="Acyl-CoA_dh_1"/>
    <property type="match status" value="1"/>
</dbReference>
<sequence length="567" mass="64876">MLLLNPRHLVRNYPDQRSREIMEKTVAFFEKTGLTKLKADFHGAVWYEDFLNFCKEEGIFASMMTPAEHGKEGEHAVWDTWRVCGFAEILGFYGLPYWYAYQVSVLGIGPIWMSKNKKAQAKAKRLLDEGGIFAFGLSEKEHGADIYSSDMIVTQLEDGSYRACGGKYYIGNANQARMVSTFGKMADTGEYIYFVADSQHPKYELVKNVVYSQNYVAEFRLHDYPLTEEDILHHGDDAWNAALNTVNVGKYNLGWASIGICTHAFYEAFDHAANRHLYKLTVTDFPHVRQLFTDAYARLVAMKLFALRAADYMKAASNEDRRYLLFNPIQKMKVTTQGEEVINLLWDVIAAKGFEKDMYFAMAAVEIRGLPKLEGTVHVNMALIIKFMANYFFAPAEYPEVPRRDEGSNDSFLFDQGPTKGLGKIKFHDYHIAYDSVDSPNLSVFKAQIETFKQMAMLAPPTPAQAKDIDFLLTVGEMFTLVVYGQLVLENARIYKIEPELLDQVFDFMVRDFSKFALQMYSKPSSTEGQMAQCLKMIRKPVTDDVRYARVWSEHVSKMQGQYKMPD</sequence>
<dbReference type="InterPro" id="IPR009100">
    <property type="entry name" value="AcylCoA_DH/oxidase_NM_dom_sf"/>
</dbReference>
<dbReference type="GO" id="GO:0003995">
    <property type="term" value="F:acyl-CoA dehydrogenase activity"/>
    <property type="evidence" value="ECO:0007669"/>
    <property type="project" value="TreeGrafter"/>
</dbReference>
<evidence type="ECO:0000313" key="7">
    <source>
        <dbReference type="Proteomes" id="UP000008332"/>
    </source>
</evidence>
<evidence type="ECO:0000256" key="3">
    <source>
        <dbReference type="ARBA" id="ARBA00022630"/>
    </source>
</evidence>
<dbReference type="InterPro" id="IPR036250">
    <property type="entry name" value="AcylCo_DH-like_C"/>
</dbReference>
<keyword evidence="4" id="KW-0274">FAD</keyword>
<dbReference type="KEGG" id="rfr:Rfer_0062"/>
<dbReference type="InterPro" id="IPR046373">
    <property type="entry name" value="Acyl-CoA_Oxase/DH_mid-dom_sf"/>
</dbReference>
<evidence type="ECO:0000256" key="2">
    <source>
        <dbReference type="ARBA" id="ARBA00009347"/>
    </source>
</evidence>
<keyword evidence="3" id="KW-0285">Flavoprotein</keyword>
<reference evidence="7" key="1">
    <citation type="submission" date="2006-02" db="EMBL/GenBank/DDBJ databases">
        <title>Complete sequence of chromosome of Rhodoferax ferrireducens DSM 15236.</title>
        <authorList>
            <person name="Copeland A."/>
            <person name="Lucas S."/>
            <person name="Lapidus A."/>
            <person name="Barry K."/>
            <person name="Detter J.C."/>
            <person name="Glavina del Rio T."/>
            <person name="Hammon N."/>
            <person name="Israni S."/>
            <person name="Pitluck S."/>
            <person name="Brettin T."/>
            <person name="Bruce D."/>
            <person name="Han C."/>
            <person name="Tapia R."/>
            <person name="Gilna P."/>
            <person name="Kiss H."/>
            <person name="Schmutz J."/>
            <person name="Larimer F."/>
            <person name="Land M."/>
            <person name="Kyrpides N."/>
            <person name="Ivanova N."/>
            <person name="Richardson P."/>
        </authorList>
    </citation>
    <scope>NUCLEOTIDE SEQUENCE [LARGE SCALE GENOMIC DNA]</scope>
    <source>
        <strain evidence="7">ATCC BAA-621 / DSM 15236 / T118</strain>
    </source>
</reference>
<dbReference type="InterPro" id="IPR037069">
    <property type="entry name" value="AcylCoA_DH/ox_N_sf"/>
</dbReference>
<evidence type="ECO:0000256" key="1">
    <source>
        <dbReference type="ARBA" id="ARBA00001974"/>
    </source>
</evidence>
<dbReference type="OrthoDB" id="5427839at2"/>
<dbReference type="EMBL" id="CP000267">
    <property type="protein sequence ID" value="ABD67824.1"/>
    <property type="molecule type" value="Genomic_DNA"/>
</dbReference>
<dbReference type="Proteomes" id="UP000008332">
    <property type="component" value="Chromosome"/>
</dbReference>
<dbReference type="STRING" id="338969.Rfer_0062"/>
<proteinExistence type="inferred from homology"/>
<dbReference type="Gene3D" id="1.20.140.10">
    <property type="entry name" value="Butyryl-CoA Dehydrogenase, subunit A, domain 3"/>
    <property type="match status" value="1"/>
</dbReference>
<evidence type="ECO:0000313" key="6">
    <source>
        <dbReference type="EMBL" id="ABD67824.1"/>
    </source>
</evidence>
<gene>
    <name evidence="6" type="ordered locus">Rfer_0062</name>
</gene>
<dbReference type="InterPro" id="IPR009075">
    <property type="entry name" value="AcylCo_DH/oxidase_C"/>
</dbReference>
<dbReference type="SUPFAM" id="SSF56645">
    <property type="entry name" value="Acyl-CoA dehydrogenase NM domain-like"/>
    <property type="match status" value="1"/>
</dbReference>